<dbReference type="InterPro" id="IPR029787">
    <property type="entry name" value="Nucleotide_cyclase"/>
</dbReference>
<sequence>MNEWQQKRESNFKELRITIFLLCTIIFAIAIFLKFNWDITPNQRYVNFPIYLQNNFLLMIILFVALLGSGIMPRLNALSVGTLLLSTFIFILIAHFHDYYLKTLLIIPVAFASFSKSKKFGCIIAFGSGLLLCLGDLYKYGFKFPNRYFESDIIFTGVMFICAWLIGGIASIERDTRNYLLELANKDGLSGVYNHRYFQDYFKKSVEEAKETNQPISLIIFDIDFFKYYNDTFGHTAGDQFLRDVGQVLLQEIKHPGIAARYGGDEFCILLPHHDSKAAFLTAKKLKEKINELILNDEKVNQLPTGKLSITVGVASFPEHTKSGEDLLELADQALYKAKRTSKDKIELYFNVLDTLKGTCDQSEMELLSSTKTLLSIINAKDRYTYGHSERVLKYATLLAQKCGLNEEEVRFIQYGAYLHDIGKIEVDINILNKPGRVSTEEWEVLKQHPYWGSEIIRPIKSLAKVRPYILHHHENYDGTGYPLGLSGSNIPLGARIIRIVDSFDAMTTDRPYKKGMTAETACQEILSMAGTHYDPSLCSLFVSLVLSQSETFNNIETDQR</sequence>
<keyword evidence="1" id="KW-1133">Transmembrane helix</keyword>
<evidence type="ECO:0000313" key="5">
    <source>
        <dbReference type="Proteomes" id="UP000009226"/>
    </source>
</evidence>
<dbReference type="Pfam" id="PF00990">
    <property type="entry name" value="GGDEF"/>
    <property type="match status" value="1"/>
</dbReference>
<feature type="transmembrane region" description="Helical" evidence="1">
    <location>
        <begin position="122"/>
        <end position="141"/>
    </location>
</feature>
<dbReference type="SUPFAM" id="SSF109604">
    <property type="entry name" value="HD-domain/PDEase-like"/>
    <property type="match status" value="1"/>
</dbReference>
<dbReference type="SUPFAM" id="SSF55073">
    <property type="entry name" value="Nucleotide cyclase"/>
    <property type="match status" value="1"/>
</dbReference>
<feature type="transmembrane region" description="Helical" evidence="1">
    <location>
        <begin position="48"/>
        <end position="68"/>
    </location>
</feature>
<dbReference type="KEGG" id="dca:Desca_2208"/>
<dbReference type="Gene3D" id="3.30.70.270">
    <property type="match status" value="1"/>
</dbReference>
<dbReference type="EMBL" id="CP002736">
    <property type="protein sequence ID" value="AEF95046.1"/>
    <property type="molecule type" value="Genomic_DNA"/>
</dbReference>
<dbReference type="eggNOG" id="COG3437">
    <property type="taxonomic scope" value="Bacteria"/>
</dbReference>
<dbReference type="GO" id="GO:0016787">
    <property type="term" value="F:hydrolase activity"/>
    <property type="evidence" value="ECO:0007669"/>
    <property type="project" value="UniProtKB-KW"/>
</dbReference>
<dbReference type="CDD" id="cd00077">
    <property type="entry name" value="HDc"/>
    <property type="match status" value="1"/>
</dbReference>
<dbReference type="AlphaFoldDB" id="F6B2T8"/>
<feature type="transmembrane region" description="Helical" evidence="1">
    <location>
        <begin position="15"/>
        <end position="36"/>
    </location>
</feature>
<evidence type="ECO:0000259" key="3">
    <source>
        <dbReference type="PROSITE" id="PS51832"/>
    </source>
</evidence>
<name>F6B2T8_DESCC</name>
<dbReference type="CDD" id="cd01949">
    <property type="entry name" value="GGDEF"/>
    <property type="match status" value="1"/>
</dbReference>
<evidence type="ECO:0000313" key="4">
    <source>
        <dbReference type="EMBL" id="AEF95046.1"/>
    </source>
</evidence>
<reference evidence="4 5" key="1">
    <citation type="submission" date="2011-05" db="EMBL/GenBank/DDBJ databases">
        <title>Complete sequence of Desulfotomaculum carboxydivorans CO-1-SRB.</title>
        <authorList>
            <consortium name="US DOE Joint Genome Institute"/>
            <person name="Lucas S."/>
            <person name="Han J."/>
            <person name="Lapidus A."/>
            <person name="Cheng J.-F."/>
            <person name="Goodwin L."/>
            <person name="Pitluck S."/>
            <person name="Peters L."/>
            <person name="Mikhailova N."/>
            <person name="Lu M."/>
            <person name="Han C."/>
            <person name="Tapia R."/>
            <person name="Land M."/>
            <person name="Hauser L."/>
            <person name="Kyrpides N."/>
            <person name="Ivanova N."/>
            <person name="Pagani I."/>
            <person name="Stams A."/>
            <person name="Plugge C."/>
            <person name="Muyzer G."/>
            <person name="Kuever J."/>
            <person name="Parshina S."/>
            <person name="Ivanova A."/>
            <person name="Nazina T."/>
            <person name="Woyke T."/>
        </authorList>
    </citation>
    <scope>NUCLEOTIDE SEQUENCE [LARGE SCALE GENOMIC DNA]</scope>
    <source>
        <strain evidence="5">DSM 14880 / VKM B-2319 / CO-1-SRB</strain>
    </source>
</reference>
<dbReference type="InterPro" id="IPR000160">
    <property type="entry name" value="GGDEF_dom"/>
</dbReference>
<dbReference type="InterPro" id="IPR037522">
    <property type="entry name" value="HD_GYP_dom"/>
</dbReference>
<dbReference type="STRING" id="868595.Desca_2208"/>
<dbReference type="PROSITE" id="PS50887">
    <property type="entry name" value="GGDEF"/>
    <property type="match status" value="1"/>
</dbReference>
<proteinExistence type="predicted"/>
<dbReference type="InterPro" id="IPR043128">
    <property type="entry name" value="Rev_trsase/Diguanyl_cyclase"/>
</dbReference>
<evidence type="ECO:0000259" key="2">
    <source>
        <dbReference type="PROSITE" id="PS50887"/>
    </source>
</evidence>
<keyword evidence="1" id="KW-0472">Membrane</keyword>
<dbReference type="FunFam" id="3.30.70.270:FF:000001">
    <property type="entry name" value="Diguanylate cyclase domain protein"/>
    <property type="match status" value="1"/>
</dbReference>
<dbReference type="HOGENOM" id="CLU_000445_92_9_9"/>
<accession>F6B2T8</accession>
<dbReference type="Proteomes" id="UP000009226">
    <property type="component" value="Chromosome"/>
</dbReference>
<gene>
    <name evidence="4" type="ordered locus">Desca_2208</name>
</gene>
<dbReference type="SMART" id="SM00471">
    <property type="entry name" value="HDc"/>
    <property type="match status" value="1"/>
</dbReference>
<feature type="transmembrane region" description="Helical" evidence="1">
    <location>
        <begin position="153"/>
        <end position="172"/>
    </location>
</feature>
<feature type="transmembrane region" description="Helical" evidence="1">
    <location>
        <begin position="75"/>
        <end position="93"/>
    </location>
</feature>
<feature type="domain" description="HD-GYP" evidence="3">
    <location>
        <begin position="363"/>
        <end position="558"/>
    </location>
</feature>
<dbReference type="Gene3D" id="1.10.3210.10">
    <property type="entry name" value="Hypothetical protein af1432"/>
    <property type="match status" value="1"/>
</dbReference>
<feature type="domain" description="GGDEF" evidence="2">
    <location>
        <begin position="214"/>
        <end position="351"/>
    </location>
</feature>
<organism evidence="4 5">
    <name type="scientific">Desulfotomaculum nigrificans (strain DSM 14880 / VKM B-2319 / CO-1-SRB)</name>
    <name type="common">Desulfotomaculum carboxydivorans</name>
    <dbReference type="NCBI Taxonomy" id="868595"/>
    <lineage>
        <taxon>Bacteria</taxon>
        <taxon>Bacillati</taxon>
        <taxon>Bacillota</taxon>
        <taxon>Clostridia</taxon>
        <taxon>Eubacteriales</taxon>
        <taxon>Desulfotomaculaceae</taxon>
        <taxon>Desulfotomaculum</taxon>
    </lineage>
</organism>
<dbReference type="PROSITE" id="PS51832">
    <property type="entry name" value="HD_GYP"/>
    <property type="match status" value="1"/>
</dbReference>
<protein>
    <submittedName>
        <fullName evidence="4">Diguanylate cyclase and metal dependent phosphohydrolase</fullName>
    </submittedName>
</protein>
<dbReference type="InterPro" id="IPR003607">
    <property type="entry name" value="HD/PDEase_dom"/>
</dbReference>
<evidence type="ECO:0000256" key="1">
    <source>
        <dbReference type="SAM" id="Phobius"/>
    </source>
</evidence>
<dbReference type="RefSeq" id="WP_013810617.1">
    <property type="nucleotide sequence ID" value="NC_015565.1"/>
</dbReference>
<keyword evidence="5" id="KW-1185">Reference proteome</keyword>
<keyword evidence="4" id="KW-0378">Hydrolase</keyword>
<dbReference type="PANTHER" id="PTHR43155">
    <property type="entry name" value="CYCLIC DI-GMP PHOSPHODIESTERASE PA4108-RELATED"/>
    <property type="match status" value="1"/>
</dbReference>
<dbReference type="PANTHER" id="PTHR43155:SF2">
    <property type="entry name" value="CYCLIC DI-GMP PHOSPHODIESTERASE PA4108"/>
    <property type="match status" value="1"/>
</dbReference>
<keyword evidence="1" id="KW-0812">Transmembrane</keyword>
<dbReference type="SMART" id="SM00267">
    <property type="entry name" value="GGDEF"/>
    <property type="match status" value="1"/>
</dbReference>
<dbReference type="NCBIfam" id="TIGR00254">
    <property type="entry name" value="GGDEF"/>
    <property type="match status" value="1"/>
</dbReference>
<dbReference type="Pfam" id="PF13487">
    <property type="entry name" value="HD_5"/>
    <property type="match status" value="1"/>
</dbReference>